<dbReference type="InterPro" id="IPR005829">
    <property type="entry name" value="Sugar_transporter_CS"/>
</dbReference>
<dbReference type="InterPro" id="IPR020846">
    <property type="entry name" value="MFS_dom"/>
</dbReference>
<feature type="transmembrane region" description="Helical" evidence="6">
    <location>
        <begin position="316"/>
        <end position="339"/>
    </location>
</feature>
<protein>
    <recommendedName>
        <fullName evidence="7">Major facilitator superfamily (MFS) profile domain-containing protein</fullName>
    </recommendedName>
</protein>
<dbReference type="KEGG" id="acep:105626920"/>
<dbReference type="Gene3D" id="1.20.1250.20">
    <property type="entry name" value="MFS general substrate transporter like domains"/>
    <property type="match status" value="1"/>
</dbReference>
<feature type="transmembrane region" description="Helical" evidence="6">
    <location>
        <begin position="84"/>
        <end position="104"/>
    </location>
</feature>
<feature type="transmembrane region" description="Helical" evidence="6">
    <location>
        <begin position="110"/>
        <end position="131"/>
    </location>
</feature>
<organism evidence="8 9">
    <name type="scientific">Atta cephalotes</name>
    <name type="common">Leafcutter ant</name>
    <dbReference type="NCBI Taxonomy" id="12957"/>
    <lineage>
        <taxon>Eukaryota</taxon>
        <taxon>Metazoa</taxon>
        <taxon>Ecdysozoa</taxon>
        <taxon>Arthropoda</taxon>
        <taxon>Hexapoda</taxon>
        <taxon>Insecta</taxon>
        <taxon>Pterygota</taxon>
        <taxon>Neoptera</taxon>
        <taxon>Endopterygota</taxon>
        <taxon>Hymenoptera</taxon>
        <taxon>Apocrita</taxon>
        <taxon>Aculeata</taxon>
        <taxon>Formicoidea</taxon>
        <taxon>Formicidae</taxon>
        <taxon>Myrmicinae</taxon>
        <taxon>Atta</taxon>
    </lineage>
</organism>
<reference evidence="8" key="2">
    <citation type="submission" date="2016-04" db="UniProtKB">
        <authorList>
            <consortium name="EnsemblMetazoa"/>
        </authorList>
    </citation>
    <scope>IDENTIFICATION</scope>
</reference>
<feature type="transmembrane region" description="Helical" evidence="6">
    <location>
        <begin position="171"/>
        <end position="191"/>
    </location>
</feature>
<dbReference type="GO" id="GO:0016020">
    <property type="term" value="C:membrane"/>
    <property type="evidence" value="ECO:0007669"/>
    <property type="project" value="UniProtKB-SubCell"/>
</dbReference>
<feature type="transmembrane region" description="Helical" evidence="6">
    <location>
        <begin position="56"/>
        <end position="77"/>
    </location>
</feature>
<keyword evidence="9" id="KW-1185">Reference proteome</keyword>
<evidence type="ECO:0000256" key="5">
    <source>
        <dbReference type="ARBA" id="ARBA00023180"/>
    </source>
</evidence>
<keyword evidence="3 6" id="KW-1133">Transmembrane helix</keyword>
<dbReference type="OrthoDB" id="6612291at2759"/>
<evidence type="ECO:0000256" key="2">
    <source>
        <dbReference type="ARBA" id="ARBA00022692"/>
    </source>
</evidence>
<dbReference type="EnsemblMetazoa" id="XM_012208211.1">
    <property type="protein sequence ID" value="XP_012063601.1"/>
    <property type="gene ID" value="LOC105626920"/>
</dbReference>
<dbReference type="PANTHER" id="PTHR48021:SF1">
    <property type="entry name" value="GH07001P-RELATED"/>
    <property type="match status" value="1"/>
</dbReference>
<dbReference type="Proteomes" id="UP000005205">
    <property type="component" value="Unassembled WGS sequence"/>
</dbReference>
<evidence type="ECO:0000259" key="7">
    <source>
        <dbReference type="PROSITE" id="PS50850"/>
    </source>
</evidence>
<evidence type="ECO:0000256" key="3">
    <source>
        <dbReference type="ARBA" id="ARBA00022989"/>
    </source>
</evidence>
<dbReference type="InterPro" id="IPR036259">
    <property type="entry name" value="MFS_trans_sf"/>
</dbReference>
<dbReference type="GO" id="GO:0022857">
    <property type="term" value="F:transmembrane transporter activity"/>
    <property type="evidence" value="ECO:0007669"/>
    <property type="project" value="InterPro"/>
</dbReference>
<accession>A0A158P1E3</accession>
<dbReference type="PRINTS" id="PR00171">
    <property type="entry name" value="SUGRTRNSPORT"/>
</dbReference>
<feature type="transmembrane region" description="Helical" evidence="6">
    <location>
        <begin position="379"/>
        <end position="402"/>
    </location>
</feature>
<feature type="transmembrane region" description="Helical" evidence="6">
    <location>
        <begin position="12"/>
        <end position="36"/>
    </location>
</feature>
<evidence type="ECO:0000313" key="8">
    <source>
        <dbReference type="EnsemblMetazoa" id="XP_012063601.1"/>
    </source>
</evidence>
<keyword evidence="2 6" id="KW-0812">Transmembrane</keyword>
<dbReference type="InterPro" id="IPR005828">
    <property type="entry name" value="MFS_sugar_transport-like"/>
</dbReference>
<name>A0A158P1E3_ATTCE</name>
<sequence>MHLQLNVRREVLFLFLYIFLSNMALINEGATQGYSAVVLPILTSNTSSLTLNKMEILFFASTVSITPLIGSLLCLITMHYGRRCTMIVCGVNFSLGWILIASSYNVTQFFIGRVLTGISIGFASPSIEIYLAEISLPAWREVATITPNIGVSVGVLLVYFLGFVAQNNWRLIAAFFTIPSITLVLCNIFFLRESPIWLLLKGRKEAAKIALLHIRGLFQETIEFQEEFTRMVNYNATTLTNDLKTSENCQIDSLTTKTGKKSFLTNISNKLKNIRRIILLPEVWKPIVILNFFFFFQRFSGTYVIIYYCVDIISRINITIDPFLITVIMGIIEVIFNIISACCSMRIGRRSISIVSGTGMSLSLGVLVVYLQFFEDTGVGVVPLICILSYVALGAYGFFPLPWSMIPELYPTKYINFLGPLTIIVVLLYDYIATQLYPIMITHDRNGTIYFYCIISIIATIFLIIVLPETRGKTKTQIEETFKGKIDESMLQMDETFKKIEDAY</sequence>
<dbReference type="PROSITE" id="PS00217">
    <property type="entry name" value="SUGAR_TRANSPORT_2"/>
    <property type="match status" value="1"/>
</dbReference>
<dbReference type="AlphaFoldDB" id="A0A158P1E3"/>
<evidence type="ECO:0000256" key="1">
    <source>
        <dbReference type="ARBA" id="ARBA00004141"/>
    </source>
</evidence>
<proteinExistence type="predicted"/>
<dbReference type="InParanoid" id="A0A158P1E3"/>
<keyword evidence="4 6" id="KW-0472">Membrane</keyword>
<dbReference type="InterPro" id="IPR050549">
    <property type="entry name" value="MFS_Trehalose_Transporter"/>
</dbReference>
<comment type="subcellular location">
    <subcellularLocation>
        <location evidence="1">Membrane</location>
        <topology evidence="1">Multi-pass membrane protein</topology>
    </subcellularLocation>
</comment>
<dbReference type="SUPFAM" id="SSF103473">
    <property type="entry name" value="MFS general substrate transporter"/>
    <property type="match status" value="1"/>
</dbReference>
<feature type="transmembrane region" description="Helical" evidence="6">
    <location>
        <begin position="414"/>
        <end position="437"/>
    </location>
</feature>
<evidence type="ECO:0000313" key="9">
    <source>
        <dbReference type="Proteomes" id="UP000005205"/>
    </source>
</evidence>
<dbReference type="InterPro" id="IPR003663">
    <property type="entry name" value="Sugar/inositol_transpt"/>
</dbReference>
<evidence type="ECO:0000256" key="6">
    <source>
        <dbReference type="SAM" id="Phobius"/>
    </source>
</evidence>
<keyword evidence="5" id="KW-0325">Glycoprotein</keyword>
<gene>
    <name evidence="8" type="primary">105626920</name>
</gene>
<feature type="transmembrane region" description="Helical" evidence="6">
    <location>
        <begin position="449"/>
        <end position="467"/>
    </location>
</feature>
<dbReference type="Pfam" id="PF00083">
    <property type="entry name" value="Sugar_tr"/>
    <property type="match status" value="1"/>
</dbReference>
<feature type="transmembrane region" description="Helical" evidence="6">
    <location>
        <begin position="351"/>
        <end position="373"/>
    </location>
</feature>
<reference evidence="9" key="1">
    <citation type="journal article" date="2011" name="PLoS Genet.">
        <title>The genome sequence of the leaf-cutter ant Atta cephalotes reveals insights into its obligate symbiotic lifestyle.</title>
        <authorList>
            <person name="Suen G."/>
            <person name="Teiling C."/>
            <person name="Li L."/>
            <person name="Holt C."/>
            <person name="Abouheif E."/>
            <person name="Bornberg-Bauer E."/>
            <person name="Bouffard P."/>
            <person name="Caldera E.J."/>
            <person name="Cash E."/>
            <person name="Cavanaugh A."/>
            <person name="Denas O."/>
            <person name="Elhaik E."/>
            <person name="Fave M.J."/>
            <person name="Gadau J."/>
            <person name="Gibson J.D."/>
            <person name="Graur D."/>
            <person name="Grubbs K.J."/>
            <person name="Hagen D.E."/>
            <person name="Harkins T.T."/>
            <person name="Helmkampf M."/>
            <person name="Hu H."/>
            <person name="Johnson B.R."/>
            <person name="Kim J."/>
            <person name="Marsh S.E."/>
            <person name="Moeller J.A."/>
            <person name="Munoz-Torres M.C."/>
            <person name="Murphy M.C."/>
            <person name="Naughton M.C."/>
            <person name="Nigam S."/>
            <person name="Overson R."/>
            <person name="Rajakumar R."/>
            <person name="Reese J.T."/>
            <person name="Scott J.J."/>
            <person name="Smith C.R."/>
            <person name="Tao S."/>
            <person name="Tsutsui N.D."/>
            <person name="Viljakainen L."/>
            <person name="Wissler L."/>
            <person name="Yandell M.D."/>
            <person name="Zimmer F."/>
            <person name="Taylor J."/>
            <person name="Slater S.C."/>
            <person name="Clifton S.W."/>
            <person name="Warren W.C."/>
            <person name="Elsik C.G."/>
            <person name="Smith C.D."/>
            <person name="Weinstock G.M."/>
            <person name="Gerardo N.M."/>
            <person name="Currie C.R."/>
        </authorList>
    </citation>
    <scope>NUCLEOTIDE SEQUENCE [LARGE SCALE GENOMIC DNA]</scope>
</reference>
<feature type="transmembrane region" description="Helical" evidence="6">
    <location>
        <begin position="143"/>
        <end position="165"/>
    </location>
</feature>
<dbReference type="PROSITE" id="PS50850">
    <property type="entry name" value="MFS"/>
    <property type="match status" value="1"/>
</dbReference>
<dbReference type="eggNOG" id="KOG0254">
    <property type="taxonomic scope" value="Eukaryota"/>
</dbReference>
<dbReference type="EMBL" id="ADTU01006390">
    <property type="status" value="NOT_ANNOTATED_CDS"/>
    <property type="molecule type" value="Genomic_DNA"/>
</dbReference>
<evidence type="ECO:0000256" key="4">
    <source>
        <dbReference type="ARBA" id="ARBA00023136"/>
    </source>
</evidence>
<dbReference type="PANTHER" id="PTHR48021">
    <property type="match status" value="1"/>
</dbReference>
<feature type="domain" description="Major facilitator superfamily (MFS) profile" evidence="7">
    <location>
        <begin position="10"/>
        <end position="471"/>
    </location>
</feature>